<dbReference type="PROSITE" id="PS00447">
    <property type="entry name" value="DNA_POLYMERASE_A"/>
    <property type="match status" value="1"/>
</dbReference>
<keyword evidence="6" id="KW-0227">DNA damage</keyword>
<dbReference type="Gene3D" id="1.20.1060.10">
    <property type="entry name" value="Taq DNA Polymerase, Chain T, domain 4"/>
    <property type="match status" value="1"/>
</dbReference>
<dbReference type="InterPro" id="IPR014001">
    <property type="entry name" value="Helicase_ATP-bd"/>
</dbReference>
<evidence type="ECO:0000256" key="1">
    <source>
        <dbReference type="ARBA" id="ARBA00004123"/>
    </source>
</evidence>
<evidence type="ECO:0000313" key="15">
    <source>
        <dbReference type="EMBL" id="KAJ6216152.1"/>
    </source>
</evidence>
<dbReference type="OMA" id="PRVACWL"/>
<dbReference type="Pfam" id="PF00270">
    <property type="entry name" value="DEAD"/>
    <property type="match status" value="1"/>
</dbReference>
<dbReference type="CDD" id="cd08638">
    <property type="entry name" value="DNA_pol_A_theta"/>
    <property type="match status" value="1"/>
</dbReference>
<dbReference type="GO" id="GO:0005524">
    <property type="term" value="F:ATP binding"/>
    <property type="evidence" value="ECO:0007669"/>
    <property type="project" value="UniProtKB-KW"/>
</dbReference>
<comment type="subcellular location">
    <subcellularLocation>
        <location evidence="1">Nucleus</location>
    </subcellularLocation>
</comment>
<sequence length="1592" mass="183330">MESDEDKNEIYAPNVIDSFGLQPEIVSYYKKKGIVQLFLWQVECLRLPGILSAERNLVYTAPTSAGKSMVADILIYETALVRKKKTIIILPFVSIAIEKVQSMQELCRSLSIRIGSFAADYNPIGGIDRVEIAVCTIEKANTLINKLIEDNRLNEIGLVVIDELHMLGDSGRGYLLELLLTKIIFQCNSDRVKGLQIIGMSATIPNLNDIANWLNAQCYQTDYRPVLLQQKIICKNRIFSIEGYKTLEKGVVQCEDLSIKPPNESVLVYSAIEPLLDGHSVLVFCPTKFETENVAKIIAENIFELGGKRKPITNERISTIGQKLVEQIDQTKICQLIENLKRSITGLDNSLSCSIRFGVAFHHAGLSIEERSILENAFRNGIIRILCSTTTLSAGVNLPARRVIITSPFDYRKAILNPMVYRQMVGRAGRMGIDDLGESMLLCKSSKDFEQFVSLVISGSLKPIKSCLTSSNVHLSPCLKRALLEVISNGLVNNYNDLASYIRCTFLQNSQPEISAEMLSIIEQVFQYLIQNKLIYVANSKLIISSLGKAIVMSGFDPDDGLFIHDELYRAMTNFNLKNPLHLIYQATPTNIADQMEQKIRWHHYYDFIWNNLSDEYRNVASLVGIEERKLFNWSKNLLLNEESNIKERRVYQRFYVALALSELVQEKPLLDVAQRYKLSRGMIQSLQHRTNTIETYFGVKRDLLDLMRIPTITSTIARQLFVKDINPFDKNDPSCSKNGDPGSTRIYLPFLDRRVTIRELSRIIVDDARRIVEEEIGTKLYFGSQKTCSLNNLLQYNETKQNEIDNNHEQQQQQQQKQSEQSPIIIHSDDSWYDETNYDIDTPKAKRQKLEQDVSLSSNKSIEFKSSFNNSPFIDLLTLHEKCFESLPPWFEESMTTTIKANNFQLISIETSLQLEQMLTEIFGNSFEKVNDSHIIDLAIHFQLLTIPQSTFTQIKKRKQLQKNEPSTSCTLINQDFRIDDCYPMELQNLYFYRFGQAKVFHLNSIEVFHLLCSRLPEIFKVHRLRLLTYDMKELLYILQYGFKVPINILLNQVQWYDLSVAIWLLNPEAGTFNITKLNINDLIKQTIQYGISGQKYFQEIHKHSNTSYAGENLLKVSTLFHLMGQYCQRLRIDNLLPAFQHIEVPARLTIYLMQTRGITIDYDRLSQEQTRISSFLTKLEYEIYSQVGVKFNLNSPKEVAHVVYDKMDLISFYQIKKSSESIKHNDKTIRKKPNTSRSTSKTALIKLQAVCGNNLPLSIIEWRRLNHSLNQCIIPIRNAIFFQENETKLSAKSFLYCRCDEWSATGRISMYEPNLINVNKDFDITCPAIDENENVKSIRLRSLICPRENYTLISADYCQLELRILAHFTSDPTLMETLNDTKNDVFKSIASKWKGIPIDQVDYEQRQAAKQICYGIIYGMGNRTLAENLAVTEQTAIEFRQSFLERYNRLEPFINDVIERCEQNGYVETISHRRRQLPNIKSFDNEVKSRAKRQAVNTSIQGSAADIIKLSMIAVNQSIQREQFDAHLLMQMHDELMYEVRTDNSERPPIEFAKLLQQQMENVSKHLQVMLPVKIYMGPNWADLKQIMDL</sequence>
<gene>
    <name evidence="15" type="ORF">RDWZM_007309</name>
</gene>
<dbReference type="SUPFAM" id="SSF158702">
    <property type="entry name" value="Sec63 N-terminal domain-like"/>
    <property type="match status" value="1"/>
</dbReference>
<dbReference type="CDD" id="cd18026">
    <property type="entry name" value="DEXHc_POLQ-like"/>
    <property type="match status" value="1"/>
</dbReference>
<keyword evidence="8" id="KW-0239">DNA-directed DNA polymerase</keyword>
<evidence type="ECO:0000256" key="11">
    <source>
        <dbReference type="ARBA" id="ARBA00049244"/>
    </source>
</evidence>
<feature type="domain" description="Helicase ATP-binding" evidence="13">
    <location>
        <begin position="48"/>
        <end position="222"/>
    </location>
</feature>
<evidence type="ECO:0000256" key="8">
    <source>
        <dbReference type="ARBA" id="ARBA00022932"/>
    </source>
</evidence>
<organism evidence="15 16">
    <name type="scientific">Blomia tropicalis</name>
    <name type="common">Mite</name>
    <dbReference type="NCBI Taxonomy" id="40697"/>
    <lineage>
        <taxon>Eukaryota</taxon>
        <taxon>Metazoa</taxon>
        <taxon>Ecdysozoa</taxon>
        <taxon>Arthropoda</taxon>
        <taxon>Chelicerata</taxon>
        <taxon>Arachnida</taxon>
        <taxon>Acari</taxon>
        <taxon>Acariformes</taxon>
        <taxon>Sarcoptiformes</taxon>
        <taxon>Astigmata</taxon>
        <taxon>Glycyphagoidea</taxon>
        <taxon>Echimyopodidae</taxon>
        <taxon>Blomia</taxon>
    </lineage>
</organism>
<dbReference type="EMBL" id="JAPWDV010000003">
    <property type="protein sequence ID" value="KAJ6216152.1"/>
    <property type="molecule type" value="Genomic_DNA"/>
</dbReference>
<dbReference type="PROSITE" id="PS51194">
    <property type="entry name" value="HELICASE_CTER"/>
    <property type="match status" value="1"/>
</dbReference>
<keyword evidence="7" id="KW-0067">ATP-binding</keyword>
<dbReference type="FunFam" id="1.10.150.20:FF:000070">
    <property type="entry name" value="DNA polymerase I, putative"/>
    <property type="match status" value="1"/>
</dbReference>
<dbReference type="Gene3D" id="1.10.3380.20">
    <property type="match status" value="1"/>
</dbReference>
<dbReference type="InterPro" id="IPR019760">
    <property type="entry name" value="DNA-dir_DNA_pol_A_CS"/>
</dbReference>
<dbReference type="SUPFAM" id="SSF56672">
    <property type="entry name" value="DNA/RNA polymerases"/>
    <property type="match status" value="1"/>
</dbReference>
<evidence type="ECO:0000259" key="13">
    <source>
        <dbReference type="PROSITE" id="PS51192"/>
    </source>
</evidence>
<feature type="domain" description="Helicase C-terminal" evidence="14">
    <location>
        <begin position="267"/>
        <end position="472"/>
    </location>
</feature>
<protein>
    <recommendedName>
        <fullName evidence="2">DNA-directed DNA polymerase</fullName>
        <ecNumber evidence="2">2.7.7.7</ecNumber>
    </recommendedName>
</protein>
<dbReference type="GO" id="GO:0005634">
    <property type="term" value="C:nucleus"/>
    <property type="evidence" value="ECO:0007669"/>
    <property type="project" value="UniProtKB-SubCell"/>
</dbReference>
<dbReference type="PRINTS" id="PR00868">
    <property type="entry name" value="DNAPOLI"/>
</dbReference>
<dbReference type="InterPro" id="IPR027417">
    <property type="entry name" value="P-loop_NTPase"/>
</dbReference>
<dbReference type="SMART" id="SM00487">
    <property type="entry name" value="DEXDc"/>
    <property type="match status" value="1"/>
</dbReference>
<dbReference type="SMART" id="SM00482">
    <property type="entry name" value="POLAc"/>
    <property type="match status" value="1"/>
</dbReference>
<dbReference type="PANTHER" id="PTHR10133">
    <property type="entry name" value="DNA POLYMERASE I"/>
    <property type="match status" value="1"/>
</dbReference>
<dbReference type="InterPro" id="IPR048960">
    <property type="entry name" value="POLQ-like_helical"/>
</dbReference>
<evidence type="ECO:0000256" key="3">
    <source>
        <dbReference type="ARBA" id="ARBA00022679"/>
    </source>
</evidence>
<dbReference type="GO" id="GO:0003887">
    <property type="term" value="F:DNA-directed DNA polymerase activity"/>
    <property type="evidence" value="ECO:0007669"/>
    <property type="project" value="UniProtKB-KW"/>
</dbReference>
<dbReference type="PROSITE" id="PS51192">
    <property type="entry name" value="HELICASE_ATP_BIND_1"/>
    <property type="match status" value="1"/>
</dbReference>
<name>A0A9Q0M2D6_BLOTA</name>
<evidence type="ECO:0000313" key="16">
    <source>
        <dbReference type="Proteomes" id="UP001142055"/>
    </source>
</evidence>
<dbReference type="EC" id="2.7.7.7" evidence="2"/>
<dbReference type="Pfam" id="PF00271">
    <property type="entry name" value="Helicase_C"/>
    <property type="match status" value="1"/>
</dbReference>
<keyword evidence="3" id="KW-0808">Transferase</keyword>
<dbReference type="PANTHER" id="PTHR10133:SF62">
    <property type="entry name" value="DNA POLYMERASE THETA"/>
    <property type="match status" value="1"/>
</dbReference>
<comment type="catalytic activity">
    <reaction evidence="11">
        <text>DNA(n) + a 2'-deoxyribonucleoside 5'-triphosphate = DNA(n+1) + diphosphate</text>
        <dbReference type="Rhea" id="RHEA:22508"/>
        <dbReference type="Rhea" id="RHEA-COMP:17339"/>
        <dbReference type="Rhea" id="RHEA-COMP:17340"/>
        <dbReference type="ChEBI" id="CHEBI:33019"/>
        <dbReference type="ChEBI" id="CHEBI:61560"/>
        <dbReference type="ChEBI" id="CHEBI:173112"/>
        <dbReference type="EC" id="2.7.7.7"/>
    </reaction>
</comment>
<dbReference type="InterPro" id="IPR011545">
    <property type="entry name" value="DEAD/DEAH_box_helicase_dom"/>
</dbReference>
<keyword evidence="16" id="KW-1185">Reference proteome</keyword>
<reference evidence="15" key="1">
    <citation type="submission" date="2022-12" db="EMBL/GenBank/DDBJ databases">
        <title>Genome assemblies of Blomia tropicalis.</title>
        <authorList>
            <person name="Cui Y."/>
        </authorList>
    </citation>
    <scope>NUCLEOTIDE SEQUENCE</scope>
    <source>
        <tissue evidence="15">Adult mites</tissue>
    </source>
</reference>
<keyword evidence="5" id="KW-0547">Nucleotide-binding</keyword>
<dbReference type="Pfam" id="PF21099">
    <property type="entry name" value="POLQ_helical"/>
    <property type="match status" value="1"/>
</dbReference>
<evidence type="ECO:0000256" key="10">
    <source>
        <dbReference type="ARBA" id="ARBA00023242"/>
    </source>
</evidence>
<dbReference type="CDD" id="cd18795">
    <property type="entry name" value="SF2_C_Ski2"/>
    <property type="match status" value="1"/>
</dbReference>
<evidence type="ECO:0000256" key="2">
    <source>
        <dbReference type="ARBA" id="ARBA00012417"/>
    </source>
</evidence>
<dbReference type="Proteomes" id="UP001142055">
    <property type="component" value="Chromosome 3"/>
</dbReference>
<evidence type="ECO:0000256" key="9">
    <source>
        <dbReference type="ARBA" id="ARBA00023204"/>
    </source>
</evidence>
<dbReference type="FunFam" id="3.40.50.300:FF:000813">
    <property type="entry name" value="helicase POLQ-like isoform X1"/>
    <property type="match status" value="1"/>
</dbReference>
<dbReference type="GO" id="GO:0006261">
    <property type="term" value="P:DNA-templated DNA replication"/>
    <property type="evidence" value="ECO:0007669"/>
    <property type="project" value="InterPro"/>
</dbReference>
<evidence type="ECO:0000259" key="14">
    <source>
        <dbReference type="PROSITE" id="PS51194"/>
    </source>
</evidence>
<dbReference type="InterPro" id="IPR046931">
    <property type="entry name" value="HTH_61"/>
</dbReference>
<evidence type="ECO:0000256" key="7">
    <source>
        <dbReference type="ARBA" id="ARBA00022840"/>
    </source>
</evidence>
<dbReference type="Pfam" id="PF20470">
    <property type="entry name" value="HTH_61"/>
    <property type="match status" value="1"/>
</dbReference>
<keyword evidence="4" id="KW-0548">Nucleotidyltransferase</keyword>
<dbReference type="Gene3D" id="3.30.70.370">
    <property type="match status" value="1"/>
</dbReference>
<dbReference type="Pfam" id="PF00476">
    <property type="entry name" value="DNA_pol_A"/>
    <property type="match status" value="1"/>
</dbReference>
<evidence type="ECO:0000256" key="12">
    <source>
        <dbReference type="SAM" id="MobiDB-lite"/>
    </source>
</evidence>
<dbReference type="SUPFAM" id="SSF46785">
    <property type="entry name" value="Winged helix' DNA-binding domain"/>
    <property type="match status" value="1"/>
</dbReference>
<dbReference type="InterPro" id="IPR001650">
    <property type="entry name" value="Helicase_C-like"/>
</dbReference>
<dbReference type="InterPro" id="IPR043502">
    <property type="entry name" value="DNA/RNA_pol_sf"/>
</dbReference>
<dbReference type="InterPro" id="IPR001098">
    <property type="entry name" value="DNA-dir_DNA_pol_A_palm_dom"/>
</dbReference>
<keyword evidence="9" id="KW-0234">DNA repair</keyword>
<feature type="compositionally biased region" description="Low complexity" evidence="12">
    <location>
        <begin position="810"/>
        <end position="823"/>
    </location>
</feature>
<accession>A0A9Q0M2D6</accession>
<dbReference type="Gene3D" id="1.10.150.20">
    <property type="entry name" value="5' to 3' exonuclease, C-terminal subdomain"/>
    <property type="match status" value="1"/>
</dbReference>
<feature type="region of interest" description="Disordered" evidence="12">
    <location>
        <begin position="806"/>
        <end position="827"/>
    </location>
</feature>
<dbReference type="InterPro" id="IPR036390">
    <property type="entry name" value="WH_DNA-bd_sf"/>
</dbReference>
<evidence type="ECO:0000256" key="5">
    <source>
        <dbReference type="ARBA" id="ARBA00022741"/>
    </source>
</evidence>
<dbReference type="SMART" id="SM00490">
    <property type="entry name" value="HELICc"/>
    <property type="match status" value="1"/>
</dbReference>
<dbReference type="GO" id="GO:0003677">
    <property type="term" value="F:DNA binding"/>
    <property type="evidence" value="ECO:0007669"/>
    <property type="project" value="InterPro"/>
</dbReference>
<dbReference type="SUPFAM" id="SSF52540">
    <property type="entry name" value="P-loop containing nucleoside triphosphate hydrolases"/>
    <property type="match status" value="1"/>
</dbReference>
<evidence type="ECO:0000256" key="6">
    <source>
        <dbReference type="ARBA" id="ARBA00022763"/>
    </source>
</evidence>
<comment type="caution">
    <text evidence="15">The sequence shown here is derived from an EMBL/GenBank/DDBJ whole genome shotgun (WGS) entry which is preliminary data.</text>
</comment>
<dbReference type="Gene3D" id="3.40.50.300">
    <property type="entry name" value="P-loop containing nucleotide triphosphate hydrolases"/>
    <property type="match status" value="2"/>
</dbReference>
<proteinExistence type="predicted"/>
<evidence type="ECO:0000256" key="4">
    <source>
        <dbReference type="ARBA" id="ARBA00022695"/>
    </source>
</evidence>
<keyword evidence="10" id="KW-0539">Nucleus</keyword>
<dbReference type="GO" id="GO:0097681">
    <property type="term" value="P:double-strand break repair via alternative nonhomologous end joining"/>
    <property type="evidence" value="ECO:0007669"/>
    <property type="project" value="TreeGrafter"/>
</dbReference>
<dbReference type="InterPro" id="IPR002298">
    <property type="entry name" value="DNA_polymerase_A"/>
</dbReference>